<reference evidence="4" key="1">
    <citation type="submission" date="2022-09" db="EMBL/GenBank/DDBJ databases">
        <title>Intensive care unit water sources are persistently colonized with multi-drug resistant bacteria and are the site of extensive horizontal gene transfer of antibiotic resistance genes.</title>
        <authorList>
            <person name="Diorio-Toth L."/>
        </authorList>
    </citation>
    <scope>NUCLEOTIDE SEQUENCE</scope>
    <source>
        <strain evidence="4">GD03918</strain>
    </source>
</reference>
<evidence type="ECO:0000313" key="4">
    <source>
        <dbReference type="EMBL" id="MDH0963017.1"/>
    </source>
</evidence>
<feature type="domain" description="HTH marR-type" evidence="2">
    <location>
        <begin position="3"/>
        <end position="145"/>
    </location>
</feature>
<sequence>MTTSPLVDEIRIASRLMVRELGFMSATLAATDYSPSAVHTLLEISLRGAMTAAQLVQILGLDKSSVSRMLSRLLAAGELQEKPSAGDGRFKQLALTAKGAATVDKINAYGAMRVVNALAHLSDEQKQCVAQGLTAWAGALEKCRDAEATAAKKAIDIVTGYRPGMIGRITQMHGEYYAKHYEFGHFFESKVASGLAEFSGRLEKPCNRVWLAVQSEQIVGSVAIDGEDLGNNEAHLRWFILDDSCRGSGVGRRLLNEAMAFCDSQNFAAVRLWTFSGLNAARRLYESFGFTLDKAWQGDQWGRMMTEQQFSRVKPVAPAGAE</sequence>
<dbReference type="AlphaFoldDB" id="A0AAJ1NSF5"/>
<dbReference type="InterPro" id="IPR000835">
    <property type="entry name" value="HTH_MarR-typ"/>
</dbReference>
<comment type="caution">
    <text evidence="4">The sequence shown here is derived from an EMBL/GenBank/DDBJ whole genome shotgun (WGS) entry which is preliminary data.</text>
</comment>
<dbReference type="InterPro" id="IPR050769">
    <property type="entry name" value="NAT_camello-type"/>
</dbReference>
<dbReference type="InterPro" id="IPR036390">
    <property type="entry name" value="WH_DNA-bd_sf"/>
</dbReference>
<name>A0AAJ1NSF5_9ENTR</name>
<dbReference type="Pfam" id="PF12802">
    <property type="entry name" value="MarR_2"/>
    <property type="match status" value="1"/>
</dbReference>
<dbReference type="InterPro" id="IPR036388">
    <property type="entry name" value="WH-like_DNA-bd_sf"/>
</dbReference>
<dbReference type="EMBL" id="JAOCBF010000010">
    <property type="protein sequence ID" value="MDH0963017.1"/>
    <property type="molecule type" value="Genomic_DNA"/>
</dbReference>
<dbReference type="GO" id="GO:0003700">
    <property type="term" value="F:DNA-binding transcription factor activity"/>
    <property type="evidence" value="ECO:0007669"/>
    <property type="project" value="InterPro"/>
</dbReference>
<gene>
    <name evidence="4" type="ORF">N5C89_09245</name>
</gene>
<dbReference type="PANTHER" id="PTHR13947:SF37">
    <property type="entry name" value="LD18367P"/>
    <property type="match status" value="1"/>
</dbReference>
<dbReference type="SUPFAM" id="SSF46785">
    <property type="entry name" value="Winged helix' DNA-binding domain"/>
    <property type="match status" value="1"/>
</dbReference>
<dbReference type="SMART" id="SM00347">
    <property type="entry name" value="HTH_MARR"/>
    <property type="match status" value="1"/>
</dbReference>
<dbReference type="GO" id="GO:0008080">
    <property type="term" value="F:N-acetyltransferase activity"/>
    <property type="evidence" value="ECO:0007669"/>
    <property type="project" value="InterPro"/>
</dbReference>
<dbReference type="PRINTS" id="PR00598">
    <property type="entry name" value="HTHMARR"/>
</dbReference>
<protein>
    <submittedName>
        <fullName evidence="4">Helix-turn-helix domain-containing GNAT family N-acetyltransferase</fullName>
    </submittedName>
</protein>
<keyword evidence="1" id="KW-0808">Transferase</keyword>
<dbReference type="InterPro" id="IPR016181">
    <property type="entry name" value="Acyl_CoA_acyltransferase"/>
</dbReference>
<feature type="domain" description="N-acetyltransferase" evidence="3">
    <location>
        <begin position="156"/>
        <end position="306"/>
    </location>
</feature>
<dbReference type="Pfam" id="PF00583">
    <property type="entry name" value="Acetyltransf_1"/>
    <property type="match status" value="1"/>
</dbReference>
<evidence type="ECO:0000256" key="1">
    <source>
        <dbReference type="ARBA" id="ARBA00022679"/>
    </source>
</evidence>
<dbReference type="PROSITE" id="PS50995">
    <property type="entry name" value="HTH_MARR_2"/>
    <property type="match status" value="1"/>
</dbReference>
<dbReference type="Gene3D" id="3.40.630.30">
    <property type="match status" value="1"/>
</dbReference>
<dbReference type="CDD" id="cd04301">
    <property type="entry name" value="NAT_SF"/>
    <property type="match status" value="1"/>
</dbReference>
<dbReference type="PROSITE" id="PS51186">
    <property type="entry name" value="GNAT"/>
    <property type="match status" value="1"/>
</dbReference>
<dbReference type="Proteomes" id="UP001159937">
    <property type="component" value="Unassembled WGS sequence"/>
</dbReference>
<dbReference type="RefSeq" id="WP_080528035.1">
    <property type="nucleotide sequence ID" value="NZ_CP044109.1"/>
</dbReference>
<evidence type="ECO:0000313" key="5">
    <source>
        <dbReference type="Proteomes" id="UP001159937"/>
    </source>
</evidence>
<dbReference type="SUPFAM" id="SSF55729">
    <property type="entry name" value="Acyl-CoA N-acyltransferases (Nat)"/>
    <property type="match status" value="1"/>
</dbReference>
<accession>A0AAJ1NSF5</accession>
<dbReference type="Gene3D" id="1.10.10.10">
    <property type="entry name" value="Winged helix-like DNA-binding domain superfamily/Winged helix DNA-binding domain"/>
    <property type="match status" value="1"/>
</dbReference>
<organism evidence="4 5">
    <name type="scientific">Klebsiella michiganensis</name>
    <dbReference type="NCBI Taxonomy" id="1134687"/>
    <lineage>
        <taxon>Bacteria</taxon>
        <taxon>Pseudomonadati</taxon>
        <taxon>Pseudomonadota</taxon>
        <taxon>Gammaproteobacteria</taxon>
        <taxon>Enterobacterales</taxon>
        <taxon>Enterobacteriaceae</taxon>
        <taxon>Klebsiella/Raoultella group</taxon>
        <taxon>Klebsiella</taxon>
    </lineage>
</organism>
<evidence type="ECO:0000259" key="2">
    <source>
        <dbReference type="PROSITE" id="PS50995"/>
    </source>
</evidence>
<proteinExistence type="predicted"/>
<dbReference type="InterPro" id="IPR000182">
    <property type="entry name" value="GNAT_dom"/>
</dbReference>
<dbReference type="PANTHER" id="PTHR13947">
    <property type="entry name" value="GNAT FAMILY N-ACETYLTRANSFERASE"/>
    <property type="match status" value="1"/>
</dbReference>
<evidence type="ECO:0000259" key="3">
    <source>
        <dbReference type="PROSITE" id="PS51186"/>
    </source>
</evidence>